<gene>
    <name evidence="2" type="ORF">GCM10017668_54920</name>
</gene>
<proteinExistence type="predicted"/>
<dbReference type="Pfam" id="PF12770">
    <property type="entry name" value="CHAT"/>
    <property type="match status" value="1"/>
</dbReference>
<protein>
    <recommendedName>
        <fullName evidence="1">CHAT domain-containing protein</fullName>
    </recommendedName>
</protein>
<evidence type="ECO:0000259" key="1">
    <source>
        <dbReference type="Pfam" id="PF12770"/>
    </source>
</evidence>
<dbReference type="KEGG" id="stui:GCM10017668_54920"/>
<reference evidence="2 3" key="1">
    <citation type="journal article" date="2014" name="Int. J. Syst. Evol. Microbiol.">
        <title>Complete genome sequence of Corynebacterium casei LMG S-19264T (=DSM 44701T), isolated from a smear-ripened cheese.</title>
        <authorList>
            <consortium name="US DOE Joint Genome Institute (JGI-PGF)"/>
            <person name="Walter F."/>
            <person name="Albersmeier A."/>
            <person name="Kalinowski J."/>
            <person name="Ruckert C."/>
        </authorList>
    </citation>
    <scope>NUCLEOTIDE SEQUENCE [LARGE SCALE GENOMIC DNA]</scope>
    <source>
        <strain evidence="2 3">JCM 4255</strain>
    </source>
</reference>
<feature type="domain" description="CHAT" evidence="1">
    <location>
        <begin position="655"/>
        <end position="950"/>
    </location>
</feature>
<dbReference type="Proteomes" id="UP000516373">
    <property type="component" value="Chromosome"/>
</dbReference>
<evidence type="ECO:0000313" key="3">
    <source>
        <dbReference type="Proteomes" id="UP000516373"/>
    </source>
</evidence>
<accession>A0A7G1NLJ8</accession>
<organism evidence="2 3">
    <name type="scientific">Streptomyces tuirus</name>
    <dbReference type="NCBI Taxonomy" id="68278"/>
    <lineage>
        <taxon>Bacteria</taxon>
        <taxon>Bacillati</taxon>
        <taxon>Actinomycetota</taxon>
        <taxon>Actinomycetes</taxon>
        <taxon>Kitasatosporales</taxon>
        <taxon>Streptomycetaceae</taxon>
        <taxon>Streptomyces</taxon>
    </lineage>
</organism>
<dbReference type="AlphaFoldDB" id="A0A7G1NLJ8"/>
<sequence>MRDNLFRMRTAWVDGLAARVCRELGPDRRRYDMFPSWVTDEPLALAALLARIAVEDIKGSSPQDISDHLRSTSLVDSRAPGPVVAEDLVMPVLRSVRSEGVPWQRWWDVAGFHVLLIELWAGRRLSTRSRERVREELTSVWCLPAQDLEVVLRNAADPYASLPPDLLHASATGRASTCLQTLVSGGWIKITGDEDVLRARPALTGRPDLVEVARRLQHRMHLESAVERIRNPSEEFLAGLREDLEVWETQMGEFASHLTAYELALMEPEVGDDRYADECLVAGREMYKSPMLVDDALLWESNAGELGASVPDWMVEEIVTCGTRFFHTQVGPHPVWLATAETDTHLAAMQALMDPSARCGFGIVDYGDGIRIWLVFPTPPGDPGPPMRAPYTYSLAWVEHAWELLHLATVGYARLTVVRLVDDGELRPVGSIWLPLPEELRAQCKEAAITALRRLVGDETQSIKQKMAGEGLHQVAESAFWSCENAKGEDIQDELVLVSDATEYRHFMSAARRLAGARALQASHLLDGGDASGMNVDLKAAVEERQRTLELLRATAGRGETKKGHRSEPEIPLLGEQTAFVHLINRYGTIQLAACRSRAGRAHVDLVSCEEISLGRFPEVVSEWAKLPQDAPGRMWHHFLEQALAGCSEMVEAIIDMNEDDDLRRLILSPTAPLELLPLHAVPLRAPRAVTLSDVFDHVAYAPTARLASAIRSSRRQPAAVEVLVVAHSGEGVPGFESIGGPLCEADLIADLYDHAEVLAQDEATPGRALEAMTRARIVHVASHGLTHLNRWAAGVVLQGDSLGAATLTTSRILAEGAFSSVDLVILNACRTGTHEGIGRTVQTLRSLESAFLARGAKAVVSTLWEITDLQGVVFSAVLHAYLGAGVNPQTAFTDTTRYLRTRQWEVPSQGGPLLSAESAIHSVLPDWRSHLDQQVMDNPLFWAAFKITGAV</sequence>
<name>A0A7G1NLJ8_9ACTN</name>
<dbReference type="InterPro" id="IPR024983">
    <property type="entry name" value="CHAT_dom"/>
</dbReference>
<evidence type="ECO:0000313" key="2">
    <source>
        <dbReference type="EMBL" id="BCL23649.1"/>
    </source>
</evidence>
<dbReference type="EMBL" id="AP023439">
    <property type="protein sequence ID" value="BCL23649.1"/>
    <property type="molecule type" value="Genomic_DNA"/>
</dbReference>